<dbReference type="AlphaFoldDB" id="X1CLN8"/>
<reference evidence="1" key="1">
    <citation type="journal article" date="2014" name="Front. Microbiol.">
        <title>High frequency of phylogenetically diverse reductive dehalogenase-homologous genes in deep subseafloor sedimentary metagenomes.</title>
        <authorList>
            <person name="Kawai M."/>
            <person name="Futagami T."/>
            <person name="Toyoda A."/>
            <person name="Takaki Y."/>
            <person name="Nishi S."/>
            <person name="Hori S."/>
            <person name="Arai W."/>
            <person name="Tsubouchi T."/>
            <person name="Morono Y."/>
            <person name="Uchiyama I."/>
            <person name="Ito T."/>
            <person name="Fujiyama A."/>
            <person name="Inagaki F."/>
            <person name="Takami H."/>
        </authorList>
    </citation>
    <scope>NUCLEOTIDE SEQUENCE</scope>
    <source>
        <strain evidence="1">Expedition CK06-06</strain>
    </source>
</reference>
<organism evidence="1">
    <name type="scientific">marine sediment metagenome</name>
    <dbReference type="NCBI Taxonomy" id="412755"/>
    <lineage>
        <taxon>unclassified sequences</taxon>
        <taxon>metagenomes</taxon>
        <taxon>ecological metagenomes</taxon>
    </lineage>
</organism>
<accession>X1CLN8</accession>
<sequence length="55" mass="6296">MKDKTFEHIKKVCGGGEEADFEKNKATKEEISECVGRLGCVSLQDIAYHRRRLKL</sequence>
<evidence type="ECO:0000313" key="1">
    <source>
        <dbReference type="EMBL" id="GAG85131.1"/>
    </source>
</evidence>
<comment type="caution">
    <text evidence="1">The sequence shown here is derived from an EMBL/GenBank/DDBJ whole genome shotgun (WGS) entry which is preliminary data.</text>
</comment>
<protein>
    <submittedName>
        <fullName evidence="1">Uncharacterized protein</fullName>
    </submittedName>
</protein>
<name>X1CLN8_9ZZZZ</name>
<gene>
    <name evidence="1" type="ORF">S01H4_26468</name>
</gene>
<proteinExistence type="predicted"/>
<dbReference type="EMBL" id="BART01012769">
    <property type="protein sequence ID" value="GAG85131.1"/>
    <property type="molecule type" value="Genomic_DNA"/>
</dbReference>